<keyword evidence="3" id="KW-0808">Transferase</keyword>
<keyword evidence="1" id="KW-0812">Transmembrane</keyword>
<dbReference type="PANTHER" id="PTHR43685:SF2">
    <property type="entry name" value="GLYCOSYLTRANSFERASE 2-LIKE DOMAIN-CONTAINING PROTEIN"/>
    <property type="match status" value="1"/>
</dbReference>
<name>A0A413IK68_9BACT</name>
<evidence type="ECO:0000313" key="3">
    <source>
        <dbReference type="EMBL" id="RGY14279.1"/>
    </source>
</evidence>
<feature type="domain" description="Glycosyltransferase 2-like" evidence="2">
    <location>
        <begin position="63"/>
        <end position="229"/>
    </location>
</feature>
<comment type="caution">
    <text evidence="3">The sequence shown here is derived from an EMBL/GenBank/DDBJ whole genome shotgun (WGS) entry which is preliminary data.</text>
</comment>
<feature type="transmembrane region" description="Helical" evidence="1">
    <location>
        <begin position="20"/>
        <end position="41"/>
    </location>
</feature>
<reference evidence="3 4" key="1">
    <citation type="submission" date="2018-08" db="EMBL/GenBank/DDBJ databases">
        <title>A genome reference for cultivated species of the human gut microbiota.</title>
        <authorList>
            <person name="Zou Y."/>
            <person name="Xue W."/>
            <person name="Luo G."/>
        </authorList>
    </citation>
    <scope>NUCLEOTIDE SEQUENCE [LARGE SCALE GENOMIC DNA]</scope>
    <source>
        <strain evidence="3 4">OF02-7</strain>
    </source>
</reference>
<keyword evidence="1" id="KW-1133">Transmembrane helix</keyword>
<dbReference type="InterPro" id="IPR001173">
    <property type="entry name" value="Glyco_trans_2-like"/>
</dbReference>
<dbReference type="InterPro" id="IPR029044">
    <property type="entry name" value="Nucleotide-diphossugar_trans"/>
</dbReference>
<dbReference type="OrthoDB" id="9800276at2"/>
<dbReference type="Pfam" id="PF00535">
    <property type="entry name" value="Glycos_transf_2"/>
    <property type="match status" value="1"/>
</dbReference>
<dbReference type="EMBL" id="QSCR01000031">
    <property type="protein sequence ID" value="RGY14279.1"/>
    <property type="molecule type" value="Genomic_DNA"/>
</dbReference>
<evidence type="ECO:0000256" key="1">
    <source>
        <dbReference type="SAM" id="Phobius"/>
    </source>
</evidence>
<dbReference type="AlphaFoldDB" id="A0A413IK68"/>
<keyword evidence="1" id="KW-0472">Membrane</keyword>
<gene>
    <name evidence="3" type="ORF">DXA50_15025</name>
</gene>
<feature type="transmembrane region" description="Helical" evidence="1">
    <location>
        <begin position="329"/>
        <end position="349"/>
    </location>
</feature>
<dbReference type="Gene3D" id="3.90.550.10">
    <property type="entry name" value="Spore Coat Polysaccharide Biosynthesis Protein SpsA, Chain A"/>
    <property type="match status" value="1"/>
</dbReference>
<protein>
    <submittedName>
        <fullName evidence="3">Glycosyltransferase</fullName>
    </submittedName>
</protein>
<dbReference type="Proteomes" id="UP000286063">
    <property type="component" value="Unassembled WGS sequence"/>
</dbReference>
<feature type="transmembrane region" description="Helical" evidence="1">
    <location>
        <begin position="354"/>
        <end position="371"/>
    </location>
</feature>
<dbReference type="GO" id="GO:0016740">
    <property type="term" value="F:transferase activity"/>
    <property type="evidence" value="ECO:0007669"/>
    <property type="project" value="UniProtKB-KW"/>
</dbReference>
<dbReference type="PANTHER" id="PTHR43685">
    <property type="entry name" value="GLYCOSYLTRANSFERASE"/>
    <property type="match status" value="1"/>
</dbReference>
<organism evidence="3 4">
    <name type="scientific">Butyricimonas virosa</name>
    <dbReference type="NCBI Taxonomy" id="544645"/>
    <lineage>
        <taxon>Bacteria</taxon>
        <taxon>Pseudomonadati</taxon>
        <taxon>Bacteroidota</taxon>
        <taxon>Bacteroidia</taxon>
        <taxon>Bacteroidales</taxon>
        <taxon>Odoribacteraceae</taxon>
        <taxon>Butyricimonas</taxon>
    </lineage>
</organism>
<sequence>MDKKMLIYMESLRVFWGELGAFRYGVILLFVLTLTYIYHVIRRCVIVSRKVKPIDKQEHEGVSVIITSHNNAECLRRNLPSFLMQAYDNFEVIVVDECSEDDTQDVLIEIQKDYPQLRCTRIFPDTKFRFTKKLAVNIGVLAAKHDILLFSEINCRPSSMYWVKTMESYFDENTAAVVGFANYDFTEQNVRNLRMFRFLRFIKMMVMVKNKKYIFGDGCNMAYRKSYYIENRGFAKNSQSYLGYDNDMVRELSRFGAIKMTKDPSSYVIIDKSDKKGEINEVSYYYASKMRLAMTERIMIDGDMIVRLFFYLTTICLIVLGFYPIYVLLVMLTVFLTDVILLNICAICLKQKKLFLTSFIISMIGFVYRVYENGYSFFNKRKWS</sequence>
<evidence type="ECO:0000313" key="4">
    <source>
        <dbReference type="Proteomes" id="UP000286063"/>
    </source>
</evidence>
<evidence type="ECO:0000259" key="2">
    <source>
        <dbReference type="Pfam" id="PF00535"/>
    </source>
</evidence>
<feature type="transmembrane region" description="Helical" evidence="1">
    <location>
        <begin position="304"/>
        <end position="323"/>
    </location>
</feature>
<proteinExistence type="predicted"/>
<dbReference type="SUPFAM" id="SSF53448">
    <property type="entry name" value="Nucleotide-diphospho-sugar transferases"/>
    <property type="match status" value="1"/>
</dbReference>
<dbReference type="InterPro" id="IPR050834">
    <property type="entry name" value="Glycosyltransf_2"/>
</dbReference>
<accession>A0A413IK68</accession>